<dbReference type="InterPro" id="IPR036869">
    <property type="entry name" value="J_dom_sf"/>
</dbReference>
<evidence type="ECO:0000313" key="3">
    <source>
        <dbReference type="Proteomes" id="UP000183471"/>
    </source>
</evidence>
<protein>
    <submittedName>
        <fullName evidence="2">DnaJ like chaperone protein</fullName>
    </submittedName>
</protein>
<dbReference type="Pfam" id="PF00226">
    <property type="entry name" value="DnaJ"/>
    <property type="match status" value="1"/>
</dbReference>
<reference evidence="2 3" key="1">
    <citation type="submission" date="2016-10" db="EMBL/GenBank/DDBJ databases">
        <authorList>
            <person name="Varghese N."/>
            <person name="Submissions S."/>
        </authorList>
    </citation>
    <scope>NUCLEOTIDE SEQUENCE [LARGE SCALE GENOMIC DNA]</scope>
    <source>
        <strain evidence="2 3">Nl1</strain>
    </source>
</reference>
<comment type="caution">
    <text evidence="2">The sequence shown here is derived from an EMBL/GenBank/DDBJ whole genome shotgun (WGS) entry which is preliminary data.</text>
</comment>
<dbReference type="PROSITE" id="PS50076">
    <property type="entry name" value="DNAJ_2"/>
    <property type="match status" value="1"/>
</dbReference>
<dbReference type="InterPro" id="IPR050817">
    <property type="entry name" value="DjlA_DnaK_co-chaperone"/>
</dbReference>
<dbReference type="EMBL" id="FNKY01000001">
    <property type="protein sequence ID" value="SDQ91497.1"/>
    <property type="molecule type" value="Genomic_DNA"/>
</dbReference>
<organism evidence="2 3">
    <name type="scientific">Nitrosospira multiformis</name>
    <dbReference type="NCBI Taxonomy" id="1231"/>
    <lineage>
        <taxon>Bacteria</taxon>
        <taxon>Pseudomonadati</taxon>
        <taxon>Pseudomonadota</taxon>
        <taxon>Betaproteobacteria</taxon>
        <taxon>Nitrosomonadales</taxon>
        <taxon>Nitrosomonadaceae</taxon>
        <taxon>Nitrosospira</taxon>
    </lineage>
</organism>
<dbReference type="SMART" id="SM00271">
    <property type="entry name" value="DnaJ"/>
    <property type="match status" value="1"/>
</dbReference>
<dbReference type="PANTHER" id="PTHR24074">
    <property type="entry name" value="CO-CHAPERONE PROTEIN DJLA"/>
    <property type="match status" value="1"/>
</dbReference>
<dbReference type="InterPro" id="IPR007791">
    <property type="entry name" value="DjlA_N"/>
</dbReference>
<dbReference type="CDD" id="cd07316">
    <property type="entry name" value="terB_like_DjlA"/>
    <property type="match status" value="1"/>
</dbReference>
<dbReference type="Proteomes" id="UP000183471">
    <property type="component" value="Unassembled WGS sequence"/>
</dbReference>
<dbReference type="Pfam" id="PF05099">
    <property type="entry name" value="TerB"/>
    <property type="match status" value="1"/>
</dbReference>
<dbReference type="InterPro" id="IPR029024">
    <property type="entry name" value="TerB-like"/>
</dbReference>
<dbReference type="Gene3D" id="1.10.3680.10">
    <property type="entry name" value="TerB-like"/>
    <property type="match status" value="1"/>
</dbReference>
<dbReference type="SUPFAM" id="SSF46565">
    <property type="entry name" value="Chaperone J-domain"/>
    <property type="match status" value="1"/>
</dbReference>
<dbReference type="InterPro" id="IPR001623">
    <property type="entry name" value="DnaJ_domain"/>
</dbReference>
<dbReference type="PRINTS" id="PR00625">
    <property type="entry name" value="JDOMAIN"/>
</dbReference>
<sequence>MFKIIGLLLGYYFLGIFGAFAGYIAGSIIDRYRAYGAGAINPLTNAQRQTVFIETVFILMGKLAKADGHVSQGEINHVEDFMRKLGMSSEHRQLAIALFKQGTAADFDVKPKLDEFMAVCGHTNSLKQMLLIYLIVMALSDGRLDAAEEGLLKDFAFHLGYDQSAFKQLLEMVLGQSHFAGGQATSATALDDAYKALGVSKESSDQEIKRAYRKLMSQYHPDKLMGQGMPEDMIAVATAQTQEVQTAYDLIKKSRNIS</sequence>
<dbReference type="RefSeq" id="WP_074633580.1">
    <property type="nucleotide sequence ID" value="NZ_FNKY01000001.1"/>
</dbReference>
<dbReference type="Gene3D" id="1.10.287.110">
    <property type="entry name" value="DnaJ domain"/>
    <property type="match status" value="1"/>
</dbReference>
<accession>A0ABY0TNU9</accession>
<feature type="domain" description="J" evidence="1">
    <location>
        <begin position="192"/>
        <end position="256"/>
    </location>
</feature>
<dbReference type="NCBIfam" id="NF006948">
    <property type="entry name" value="PRK09430.1"/>
    <property type="match status" value="1"/>
</dbReference>
<gene>
    <name evidence="2" type="ORF">SAMN05216402_2805</name>
</gene>
<dbReference type="CDD" id="cd06257">
    <property type="entry name" value="DnaJ"/>
    <property type="match status" value="1"/>
</dbReference>
<proteinExistence type="predicted"/>
<keyword evidence="3" id="KW-1185">Reference proteome</keyword>
<name>A0ABY0TNU9_9PROT</name>
<dbReference type="SUPFAM" id="SSF158682">
    <property type="entry name" value="TerB-like"/>
    <property type="match status" value="1"/>
</dbReference>
<evidence type="ECO:0000259" key="1">
    <source>
        <dbReference type="PROSITE" id="PS50076"/>
    </source>
</evidence>
<evidence type="ECO:0000313" key="2">
    <source>
        <dbReference type="EMBL" id="SDQ91497.1"/>
    </source>
</evidence>